<gene>
    <name evidence="2" type="ORF">TNCT_398961</name>
</gene>
<proteinExistence type="predicted"/>
<accession>A0A8X6IAS8</accession>
<dbReference type="AlphaFoldDB" id="A0A8X6IAS8"/>
<protein>
    <submittedName>
        <fullName evidence="2">Uncharacterized protein</fullName>
    </submittedName>
</protein>
<sequence length="95" mass="10575">MSENGAATMSENGAATMSENGAATMSENGAATIIKYPVIRDAARKPIVRTRKARAIFAIKEERAIQKTPVHEHAMAMMKEELVLFKRWGKKRKDE</sequence>
<evidence type="ECO:0000313" key="3">
    <source>
        <dbReference type="Proteomes" id="UP000887116"/>
    </source>
</evidence>
<evidence type="ECO:0000256" key="1">
    <source>
        <dbReference type="SAM" id="MobiDB-lite"/>
    </source>
</evidence>
<organism evidence="2 3">
    <name type="scientific">Trichonephila clavata</name>
    <name type="common">Joro spider</name>
    <name type="synonym">Nephila clavata</name>
    <dbReference type="NCBI Taxonomy" id="2740835"/>
    <lineage>
        <taxon>Eukaryota</taxon>
        <taxon>Metazoa</taxon>
        <taxon>Ecdysozoa</taxon>
        <taxon>Arthropoda</taxon>
        <taxon>Chelicerata</taxon>
        <taxon>Arachnida</taxon>
        <taxon>Araneae</taxon>
        <taxon>Araneomorphae</taxon>
        <taxon>Entelegynae</taxon>
        <taxon>Araneoidea</taxon>
        <taxon>Nephilidae</taxon>
        <taxon>Trichonephila</taxon>
    </lineage>
</organism>
<dbReference type="Proteomes" id="UP000887116">
    <property type="component" value="Unassembled WGS sequence"/>
</dbReference>
<dbReference type="EMBL" id="BMAO01023783">
    <property type="protein sequence ID" value="GFQ90902.1"/>
    <property type="molecule type" value="Genomic_DNA"/>
</dbReference>
<evidence type="ECO:0000313" key="2">
    <source>
        <dbReference type="EMBL" id="GFQ90902.1"/>
    </source>
</evidence>
<comment type="caution">
    <text evidence="2">The sequence shown here is derived from an EMBL/GenBank/DDBJ whole genome shotgun (WGS) entry which is preliminary data.</text>
</comment>
<name>A0A8X6IAS8_TRICU</name>
<reference evidence="2" key="1">
    <citation type="submission" date="2020-07" db="EMBL/GenBank/DDBJ databases">
        <title>Multicomponent nature underlies the extraordinary mechanical properties of spider dragline silk.</title>
        <authorList>
            <person name="Kono N."/>
            <person name="Nakamura H."/>
            <person name="Mori M."/>
            <person name="Yoshida Y."/>
            <person name="Ohtoshi R."/>
            <person name="Malay A.D."/>
            <person name="Moran D.A.P."/>
            <person name="Tomita M."/>
            <person name="Numata K."/>
            <person name="Arakawa K."/>
        </authorList>
    </citation>
    <scope>NUCLEOTIDE SEQUENCE</scope>
</reference>
<feature type="region of interest" description="Disordered" evidence="1">
    <location>
        <begin position="1"/>
        <end position="21"/>
    </location>
</feature>
<keyword evidence="3" id="KW-1185">Reference proteome</keyword>